<dbReference type="InParanoid" id="A0A672UX83"/>
<accession>A0A672UX83</accession>
<evidence type="ECO:0000256" key="1">
    <source>
        <dbReference type="SAM" id="Phobius"/>
    </source>
</evidence>
<feature type="transmembrane region" description="Helical" evidence="1">
    <location>
        <begin position="81"/>
        <end position="100"/>
    </location>
</feature>
<reference evidence="2" key="2">
    <citation type="submission" date="2025-08" db="UniProtKB">
        <authorList>
            <consortium name="Ensembl"/>
        </authorList>
    </citation>
    <scope>IDENTIFICATION</scope>
</reference>
<dbReference type="Ensembl" id="ENSSHBT00005023355.1">
    <property type="protein sequence ID" value="ENSSHBP00005019550.1"/>
    <property type="gene ID" value="ENSSHBG00005016747.1"/>
</dbReference>
<keyword evidence="1" id="KW-0812">Transmembrane</keyword>
<reference evidence="2 3" key="1">
    <citation type="submission" date="2019-11" db="EMBL/GenBank/DDBJ databases">
        <title>Strigops habroptila (kakapo) genome, bStrHab1, primary haplotype, v2.</title>
        <authorList>
            <person name="Jarvis E.D."/>
            <person name="Howard J."/>
            <person name="Rhie A."/>
            <person name="Phillippy A."/>
            <person name="Korlach J."/>
            <person name="Digby A."/>
            <person name="Iorns D."/>
            <person name="Eason D."/>
            <person name="Robertson B."/>
            <person name="Raemaekers T."/>
            <person name="Howe K."/>
            <person name="Lewin H."/>
            <person name="Damas J."/>
            <person name="Hastie A."/>
            <person name="Tracey A."/>
            <person name="Chow W."/>
            <person name="Fedrigo O."/>
        </authorList>
    </citation>
    <scope>NUCLEOTIDE SEQUENCE [LARGE SCALE GENOMIC DNA]</scope>
</reference>
<sequence length="101" mass="11262">MCVCVHFKKDKLYPNVTVSYLLSACVSLAGLGNFMQDVLWCFSQVKGTIDIGVAEGKSIFPFVAAIKTDSIVILTRHFPTFSYSPFTLSFSFLLLYCPLIH</sequence>
<organism evidence="2 3">
    <name type="scientific">Strigops habroptila</name>
    <name type="common">Kakapo</name>
    <dbReference type="NCBI Taxonomy" id="2489341"/>
    <lineage>
        <taxon>Eukaryota</taxon>
        <taxon>Metazoa</taxon>
        <taxon>Chordata</taxon>
        <taxon>Craniata</taxon>
        <taxon>Vertebrata</taxon>
        <taxon>Euteleostomi</taxon>
        <taxon>Archelosauria</taxon>
        <taxon>Archosauria</taxon>
        <taxon>Dinosauria</taxon>
        <taxon>Saurischia</taxon>
        <taxon>Theropoda</taxon>
        <taxon>Coelurosauria</taxon>
        <taxon>Aves</taxon>
        <taxon>Neognathae</taxon>
        <taxon>Neoaves</taxon>
        <taxon>Telluraves</taxon>
        <taxon>Australaves</taxon>
        <taxon>Psittaciformes</taxon>
        <taxon>Psittacidae</taxon>
        <taxon>Strigops</taxon>
    </lineage>
</organism>
<dbReference type="GeneTree" id="ENSGT00960000189397"/>
<proteinExistence type="predicted"/>
<evidence type="ECO:0000313" key="3">
    <source>
        <dbReference type="Proteomes" id="UP000472266"/>
    </source>
</evidence>
<protein>
    <submittedName>
        <fullName evidence="2">Uncharacterized protein</fullName>
    </submittedName>
</protein>
<reference evidence="2" key="3">
    <citation type="submission" date="2025-09" db="UniProtKB">
        <authorList>
            <consortium name="Ensembl"/>
        </authorList>
    </citation>
    <scope>IDENTIFICATION</scope>
</reference>
<keyword evidence="1" id="KW-0472">Membrane</keyword>
<name>A0A672UX83_STRHB</name>
<feature type="transmembrane region" description="Helical" evidence="1">
    <location>
        <begin position="12"/>
        <end position="35"/>
    </location>
</feature>
<keyword evidence="3" id="KW-1185">Reference proteome</keyword>
<dbReference type="AlphaFoldDB" id="A0A672UX83"/>
<evidence type="ECO:0000313" key="2">
    <source>
        <dbReference type="Ensembl" id="ENSSHBP00005019550.1"/>
    </source>
</evidence>
<keyword evidence="1" id="KW-1133">Transmembrane helix</keyword>
<dbReference type="Proteomes" id="UP000472266">
    <property type="component" value="Chromosome 15"/>
</dbReference>